<dbReference type="KEGG" id="cam:101498980"/>
<feature type="region of interest" description="Disordered" evidence="2">
    <location>
        <begin position="362"/>
        <end position="408"/>
    </location>
</feature>
<feature type="compositionally biased region" description="Polar residues" evidence="2">
    <location>
        <begin position="436"/>
        <end position="458"/>
    </location>
</feature>
<evidence type="ECO:0000256" key="1">
    <source>
        <dbReference type="SAM" id="Coils"/>
    </source>
</evidence>
<feature type="compositionally biased region" description="Basic and acidic residues" evidence="2">
    <location>
        <begin position="392"/>
        <end position="406"/>
    </location>
</feature>
<reference evidence="4 5" key="2">
    <citation type="submission" date="2025-04" db="UniProtKB">
        <authorList>
            <consortium name="RefSeq"/>
        </authorList>
    </citation>
    <scope>IDENTIFICATION</scope>
    <source>
        <tissue evidence="4 5">Etiolated seedlings</tissue>
    </source>
</reference>
<reference evidence="3" key="1">
    <citation type="journal article" date="2013" name="Nat. Biotechnol.">
        <title>Draft genome sequence of chickpea (Cicer arietinum) provides a resource for trait improvement.</title>
        <authorList>
            <person name="Varshney R.K."/>
            <person name="Song C."/>
            <person name="Saxena R.K."/>
            <person name="Azam S."/>
            <person name="Yu S."/>
            <person name="Sharpe A.G."/>
            <person name="Cannon S."/>
            <person name="Baek J."/>
            <person name="Rosen B.D."/>
            <person name="Tar'an B."/>
            <person name="Millan T."/>
            <person name="Zhang X."/>
            <person name="Ramsay L.D."/>
            <person name="Iwata A."/>
            <person name="Wang Y."/>
            <person name="Nelson W."/>
            <person name="Farmer A.D."/>
            <person name="Gaur P.M."/>
            <person name="Soderlund C."/>
            <person name="Penmetsa R.V."/>
            <person name="Xu C."/>
            <person name="Bharti A.K."/>
            <person name="He W."/>
            <person name="Winter P."/>
            <person name="Zhao S."/>
            <person name="Hane J.K."/>
            <person name="Carrasquilla-Garcia N."/>
            <person name="Condie J.A."/>
            <person name="Upadhyaya H.D."/>
            <person name="Luo M.C."/>
            <person name="Thudi M."/>
            <person name="Gowda C.L."/>
            <person name="Singh N.P."/>
            <person name="Lichtenzveig J."/>
            <person name="Gali K.K."/>
            <person name="Rubio J."/>
            <person name="Nadarajan N."/>
            <person name="Dolezel J."/>
            <person name="Bansal K.C."/>
            <person name="Xu X."/>
            <person name="Edwards D."/>
            <person name="Zhang G."/>
            <person name="Kahl G."/>
            <person name="Gil J."/>
            <person name="Singh K.B."/>
            <person name="Datta S.K."/>
            <person name="Jackson S.A."/>
            <person name="Wang J."/>
            <person name="Cook D.R."/>
        </authorList>
    </citation>
    <scope>NUCLEOTIDE SEQUENCE [LARGE SCALE GENOMIC DNA]</scope>
    <source>
        <strain evidence="3">cv. CDC Frontier</strain>
    </source>
</reference>
<dbReference type="RefSeq" id="XP_004486974.1">
    <property type="nucleotide sequence ID" value="XM_004486917.3"/>
</dbReference>
<dbReference type="STRING" id="3827.A0A1S2XEF9"/>
<protein>
    <submittedName>
        <fullName evidence="4 5">Uncharacterized protein LOC101498980</fullName>
    </submittedName>
</protein>
<feature type="compositionally biased region" description="Basic and acidic residues" evidence="2">
    <location>
        <begin position="491"/>
        <end position="504"/>
    </location>
</feature>
<evidence type="ECO:0000313" key="3">
    <source>
        <dbReference type="Proteomes" id="UP000087171"/>
    </source>
</evidence>
<proteinExistence type="predicted"/>
<evidence type="ECO:0000313" key="5">
    <source>
        <dbReference type="RefSeq" id="XP_004486975.1"/>
    </source>
</evidence>
<evidence type="ECO:0000313" key="4">
    <source>
        <dbReference type="RefSeq" id="XP_004486974.1"/>
    </source>
</evidence>
<dbReference type="Pfam" id="PF12043">
    <property type="entry name" value="DUF3527"/>
    <property type="match status" value="2"/>
</dbReference>
<organism evidence="3 5">
    <name type="scientific">Cicer arietinum</name>
    <name type="common">Chickpea</name>
    <name type="synonym">Garbanzo</name>
    <dbReference type="NCBI Taxonomy" id="3827"/>
    <lineage>
        <taxon>Eukaryota</taxon>
        <taxon>Viridiplantae</taxon>
        <taxon>Streptophyta</taxon>
        <taxon>Embryophyta</taxon>
        <taxon>Tracheophyta</taxon>
        <taxon>Spermatophyta</taxon>
        <taxon>Magnoliopsida</taxon>
        <taxon>eudicotyledons</taxon>
        <taxon>Gunneridae</taxon>
        <taxon>Pentapetalae</taxon>
        <taxon>rosids</taxon>
        <taxon>fabids</taxon>
        <taxon>Fabales</taxon>
        <taxon>Fabaceae</taxon>
        <taxon>Papilionoideae</taxon>
        <taxon>50 kb inversion clade</taxon>
        <taxon>NPAAA clade</taxon>
        <taxon>Hologalegina</taxon>
        <taxon>IRL clade</taxon>
        <taxon>Cicereae</taxon>
        <taxon>Cicer</taxon>
    </lineage>
</organism>
<dbReference type="OrthoDB" id="1898655at2759"/>
<sequence>MSRKLIDGFKPEKSSLSYADVHNEITRNLAENSLKSFPNQQKQATCGRENEEDEVVKYMSSLPGYLERGEKIPDKCLNVGVLDWASLEHWQYSHKHVPHSSSRCSTSSSNASSSIRTEELSGNSRRGLNWSPSRQRIIRPSLQPHSMASTKQDHSIAVKSSGENVGNRLNLRGSHSDIDIQRKYVRTVDHLSQNHPTSILKACDKKQLRPHIIKERDILPNGRIYEAASCGKLVMSTQANQMEKKVENLREQNIDAHDMLGKRDPIVLILPREIPEKNSHCGAPDMQTTLDQRLGSHSQTRFSINPKEPPRTYLNCNVSHSCSLPDELSESHSQPKESRSSSIDSESFKIPVSIFSEPSAPVPVRMRMSPSKCRKAEERKHTIAVSSSANEPPREVNQKVTAEKSRSSSPFRRFSFNIGFTSKVSGCKEVAHVPHQSSTATLKPSSENVRGYANSNITGRDKPGNAGKSRSSPLRRLLDPLVKPKATNYHHSVELSQKDSENARGHAGSNISGAAGKSRSSPLRRLLDPLLKPKAANCHHSMNLFQKESVLTNKNCRPGNGKCSTLLPEKELDKDQRFGCSTVNNAESSNYERYMPSASQALLRISMKNGQPLFTFAVGNNSNILAATLKNSTVSRQDECNSIYTFFTFREVKKKNGSRTNHTGKSKGSDYVPQVIAQMKVPDLLYDYSNSQNCTDSITKEFVLFSVKLKQGDAQVTDYMPNDELAAIVVKSPKSINYAHQSSCHKECQDLLQVTVVLPSGVHSLPSNGGPSSLIERWKTGGSCDCGGWDLACKLKILANNNQTCRKSRTSEAYFADQHELFFQGNDQGPDNRPVFNFSLFEPGVYSVAFGSSLSPLQAFSICIAMVDGKLPYENSGSRNSIEGNNWRESVSVQTDELKAHGKFEDIPGSYVAYPPVSPVGRV</sequence>
<dbReference type="InterPro" id="IPR021916">
    <property type="entry name" value="DUF3527"/>
</dbReference>
<feature type="compositionally biased region" description="Polar residues" evidence="2">
    <location>
        <begin position="120"/>
        <end position="134"/>
    </location>
</feature>
<dbReference type="Proteomes" id="UP000087171">
    <property type="component" value="Chromosome Ca1"/>
</dbReference>
<dbReference type="PANTHER" id="PTHR31390">
    <property type="entry name" value="EXPRESSED PROTEIN"/>
    <property type="match status" value="1"/>
</dbReference>
<accession>A0A1S2XEF9</accession>
<dbReference type="GeneID" id="101498980"/>
<name>A0A1S2XEF9_CICAR</name>
<dbReference type="RefSeq" id="XP_004486976.1">
    <property type="nucleotide sequence ID" value="XM_004486919.3"/>
</dbReference>
<keyword evidence="1" id="KW-0175">Coiled coil</keyword>
<dbReference type="PANTHER" id="PTHR31390:SF4">
    <property type="entry name" value="DUF3527 DOMAIN-CONTAINING PROTEIN"/>
    <property type="match status" value="1"/>
</dbReference>
<feature type="region of interest" description="Disordered" evidence="2">
    <location>
        <begin position="324"/>
        <end position="345"/>
    </location>
</feature>
<feature type="region of interest" description="Disordered" evidence="2">
    <location>
        <begin position="436"/>
        <end position="521"/>
    </location>
</feature>
<gene>
    <name evidence="4 5 6" type="primary">LOC101498980</name>
</gene>
<evidence type="ECO:0000256" key="2">
    <source>
        <dbReference type="SAM" id="MobiDB-lite"/>
    </source>
</evidence>
<dbReference type="AlphaFoldDB" id="A0A1S2XEF9"/>
<dbReference type="PaxDb" id="3827-XP_004486974.1"/>
<feature type="compositionally biased region" description="Basic and acidic residues" evidence="2">
    <location>
        <begin position="329"/>
        <end position="339"/>
    </location>
</feature>
<dbReference type="eggNOG" id="ENOG502QSE4">
    <property type="taxonomic scope" value="Eukaryota"/>
</dbReference>
<feature type="coiled-coil region" evidence="1">
    <location>
        <begin position="232"/>
        <end position="259"/>
    </location>
</feature>
<feature type="region of interest" description="Disordered" evidence="2">
    <location>
        <begin position="96"/>
        <end position="161"/>
    </location>
</feature>
<feature type="compositionally biased region" description="Low complexity" evidence="2">
    <location>
        <begin position="100"/>
        <end position="114"/>
    </location>
</feature>
<evidence type="ECO:0000313" key="6">
    <source>
        <dbReference type="RefSeq" id="XP_004486976.1"/>
    </source>
</evidence>
<keyword evidence="3" id="KW-1185">Reference proteome</keyword>
<dbReference type="RefSeq" id="XP_004486975.1">
    <property type="nucleotide sequence ID" value="XM_004486918.3"/>
</dbReference>